<dbReference type="GO" id="GO:0022627">
    <property type="term" value="C:cytosolic small ribosomal subunit"/>
    <property type="evidence" value="ECO:0007669"/>
    <property type="project" value="TreeGrafter"/>
</dbReference>
<dbReference type="PRINTS" id="PR00973">
    <property type="entry name" value="RIBOSOMALS17"/>
</dbReference>
<dbReference type="AlphaFoldDB" id="A0A1F5G1I0"/>
<evidence type="ECO:0000256" key="6">
    <source>
        <dbReference type="HAMAP-Rule" id="MF_01345"/>
    </source>
</evidence>
<sequence>MKTVVEKKKTLLGEKIGIVVSSKMEKTAIVEVERKVPHPFYGKLQKKRKKFMAENILGAKKGDKVIIAVTRPLSKRKKWRICKVFKNVAA</sequence>
<comment type="subunit">
    <text evidence="6">Part of the 30S ribosomal subunit.</text>
</comment>
<keyword evidence="5 6" id="KW-0687">Ribonucleoprotein</keyword>
<evidence type="ECO:0000256" key="5">
    <source>
        <dbReference type="ARBA" id="ARBA00023274"/>
    </source>
</evidence>
<dbReference type="SUPFAM" id="SSF50249">
    <property type="entry name" value="Nucleic acid-binding proteins"/>
    <property type="match status" value="1"/>
</dbReference>
<name>A0A1F5G1I0_9BACT</name>
<dbReference type="EMBL" id="MFAV01000046">
    <property type="protein sequence ID" value="OGD85732.1"/>
    <property type="molecule type" value="Genomic_DNA"/>
</dbReference>
<dbReference type="Gene3D" id="2.40.50.140">
    <property type="entry name" value="Nucleic acid-binding proteins"/>
    <property type="match status" value="1"/>
</dbReference>
<dbReference type="GO" id="GO:0006412">
    <property type="term" value="P:translation"/>
    <property type="evidence" value="ECO:0007669"/>
    <property type="project" value="UniProtKB-UniRule"/>
</dbReference>
<evidence type="ECO:0000313" key="7">
    <source>
        <dbReference type="EMBL" id="OGD85732.1"/>
    </source>
</evidence>
<dbReference type="GO" id="GO:0019843">
    <property type="term" value="F:rRNA binding"/>
    <property type="evidence" value="ECO:0007669"/>
    <property type="project" value="UniProtKB-UniRule"/>
</dbReference>
<keyword evidence="3 6" id="KW-0694">RNA-binding</keyword>
<accession>A0A1F5G1I0</accession>
<evidence type="ECO:0000256" key="2">
    <source>
        <dbReference type="ARBA" id="ARBA00022730"/>
    </source>
</evidence>
<dbReference type="NCBIfam" id="NF004123">
    <property type="entry name" value="PRK05610.1"/>
    <property type="match status" value="1"/>
</dbReference>
<evidence type="ECO:0000256" key="1">
    <source>
        <dbReference type="ARBA" id="ARBA00010254"/>
    </source>
</evidence>
<protein>
    <recommendedName>
        <fullName evidence="6">Small ribosomal subunit protein uS17</fullName>
    </recommendedName>
</protein>
<comment type="caution">
    <text evidence="7">The sequence shown here is derived from an EMBL/GenBank/DDBJ whole genome shotgun (WGS) entry which is preliminary data.</text>
</comment>
<keyword evidence="4 6" id="KW-0689">Ribosomal protein</keyword>
<dbReference type="InterPro" id="IPR000266">
    <property type="entry name" value="Ribosomal_uS17"/>
</dbReference>
<reference evidence="7 8" key="1">
    <citation type="journal article" date="2016" name="Nat. Commun.">
        <title>Thousands of microbial genomes shed light on interconnected biogeochemical processes in an aquifer system.</title>
        <authorList>
            <person name="Anantharaman K."/>
            <person name="Brown C.T."/>
            <person name="Hug L.A."/>
            <person name="Sharon I."/>
            <person name="Castelle C.J."/>
            <person name="Probst A.J."/>
            <person name="Thomas B.C."/>
            <person name="Singh A."/>
            <person name="Wilkins M.J."/>
            <person name="Karaoz U."/>
            <person name="Brodie E.L."/>
            <person name="Williams K.H."/>
            <person name="Hubbard S.S."/>
            <person name="Banfield J.F."/>
        </authorList>
    </citation>
    <scope>NUCLEOTIDE SEQUENCE [LARGE SCALE GENOMIC DNA]</scope>
</reference>
<evidence type="ECO:0000256" key="3">
    <source>
        <dbReference type="ARBA" id="ARBA00022884"/>
    </source>
</evidence>
<dbReference type="Proteomes" id="UP000176628">
    <property type="component" value="Unassembled WGS sequence"/>
</dbReference>
<dbReference type="PANTHER" id="PTHR10744">
    <property type="entry name" value="40S RIBOSOMAL PROTEIN S11 FAMILY MEMBER"/>
    <property type="match status" value="1"/>
</dbReference>
<dbReference type="InterPro" id="IPR012340">
    <property type="entry name" value="NA-bd_OB-fold"/>
</dbReference>
<organism evidence="7 8">
    <name type="scientific">Candidatus Curtissbacteria bacterium RBG_16_39_7</name>
    <dbReference type="NCBI Taxonomy" id="1797707"/>
    <lineage>
        <taxon>Bacteria</taxon>
        <taxon>Candidatus Curtissiibacteriota</taxon>
    </lineage>
</organism>
<dbReference type="HAMAP" id="MF_01345_B">
    <property type="entry name" value="Ribosomal_uS17_B"/>
    <property type="match status" value="1"/>
</dbReference>
<proteinExistence type="inferred from homology"/>
<evidence type="ECO:0000313" key="8">
    <source>
        <dbReference type="Proteomes" id="UP000176628"/>
    </source>
</evidence>
<dbReference type="CDD" id="cd00364">
    <property type="entry name" value="Ribosomal_uS17"/>
    <property type="match status" value="1"/>
</dbReference>
<keyword evidence="2 6" id="KW-0699">rRNA-binding</keyword>
<comment type="function">
    <text evidence="6">One of the primary rRNA binding proteins, it binds specifically to the 5'-end of 16S ribosomal RNA.</text>
</comment>
<dbReference type="InterPro" id="IPR019984">
    <property type="entry name" value="Ribosomal_uS17_bact/chlr"/>
</dbReference>
<dbReference type="GO" id="GO:0003735">
    <property type="term" value="F:structural constituent of ribosome"/>
    <property type="evidence" value="ECO:0007669"/>
    <property type="project" value="InterPro"/>
</dbReference>
<dbReference type="PANTHER" id="PTHR10744:SF1">
    <property type="entry name" value="SMALL RIBOSOMAL SUBUNIT PROTEIN US17M"/>
    <property type="match status" value="1"/>
</dbReference>
<evidence type="ECO:0000256" key="4">
    <source>
        <dbReference type="ARBA" id="ARBA00022980"/>
    </source>
</evidence>
<comment type="similarity">
    <text evidence="1 6">Belongs to the universal ribosomal protein uS17 family.</text>
</comment>
<dbReference type="Pfam" id="PF00366">
    <property type="entry name" value="Ribosomal_S17"/>
    <property type="match status" value="1"/>
</dbReference>
<gene>
    <name evidence="6" type="primary">rpsQ</name>
    <name evidence="7" type="ORF">A2Z23_01510</name>
</gene>